<name>A0ACB7ZW62_9AGAM</name>
<evidence type="ECO:0000313" key="2">
    <source>
        <dbReference type="Proteomes" id="UP000790377"/>
    </source>
</evidence>
<dbReference type="EMBL" id="MU268328">
    <property type="protein sequence ID" value="KAH7904907.1"/>
    <property type="molecule type" value="Genomic_DNA"/>
</dbReference>
<keyword evidence="2" id="KW-1185">Reference proteome</keyword>
<comment type="caution">
    <text evidence="1">The sequence shown here is derived from an EMBL/GenBank/DDBJ whole genome shotgun (WGS) entry which is preliminary data.</text>
</comment>
<evidence type="ECO:0000313" key="1">
    <source>
        <dbReference type="EMBL" id="KAH7904907.1"/>
    </source>
</evidence>
<accession>A0ACB7ZW62</accession>
<reference evidence="1" key="1">
    <citation type="journal article" date="2021" name="New Phytol.">
        <title>Evolutionary innovations through gain and loss of genes in the ectomycorrhizal Boletales.</title>
        <authorList>
            <person name="Wu G."/>
            <person name="Miyauchi S."/>
            <person name="Morin E."/>
            <person name="Kuo A."/>
            <person name="Drula E."/>
            <person name="Varga T."/>
            <person name="Kohler A."/>
            <person name="Feng B."/>
            <person name="Cao Y."/>
            <person name="Lipzen A."/>
            <person name="Daum C."/>
            <person name="Hundley H."/>
            <person name="Pangilinan J."/>
            <person name="Johnson J."/>
            <person name="Barry K."/>
            <person name="LaButti K."/>
            <person name="Ng V."/>
            <person name="Ahrendt S."/>
            <person name="Min B."/>
            <person name="Choi I.G."/>
            <person name="Park H."/>
            <person name="Plett J.M."/>
            <person name="Magnuson J."/>
            <person name="Spatafora J.W."/>
            <person name="Nagy L.G."/>
            <person name="Henrissat B."/>
            <person name="Grigoriev I.V."/>
            <person name="Yang Z.L."/>
            <person name="Xu J."/>
            <person name="Martin F.M."/>
        </authorList>
    </citation>
    <scope>NUCLEOTIDE SEQUENCE</scope>
    <source>
        <strain evidence="1">ATCC 28755</strain>
    </source>
</reference>
<proteinExistence type="predicted"/>
<dbReference type="Proteomes" id="UP000790377">
    <property type="component" value="Unassembled WGS sequence"/>
</dbReference>
<sequence length="153" mass="16711">MTDSLSAPGRSTSIQDTKALFLVALHFPLQAGKARKLLICTVVPKGETPRDPCFPAVGVILGTNEHIYTCSVEVLADGPENQTHRFIVFYKYNPSRPCNQALKGLTSPIPWKGEVLVLKAGERGFATSISGIEETELAHRAVRNTGLSRRPLR</sequence>
<gene>
    <name evidence="1" type="ORF">BJ138DRAFT_1165763</name>
</gene>
<organism evidence="1 2">
    <name type="scientific">Hygrophoropsis aurantiaca</name>
    <dbReference type="NCBI Taxonomy" id="72124"/>
    <lineage>
        <taxon>Eukaryota</taxon>
        <taxon>Fungi</taxon>
        <taxon>Dikarya</taxon>
        <taxon>Basidiomycota</taxon>
        <taxon>Agaricomycotina</taxon>
        <taxon>Agaricomycetes</taxon>
        <taxon>Agaricomycetidae</taxon>
        <taxon>Boletales</taxon>
        <taxon>Coniophorineae</taxon>
        <taxon>Hygrophoropsidaceae</taxon>
        <taxon>Hygrophoropsis</taxon>
    </lineage>
</organism>
<protein>
    <submittedName>
        <fullName evidence="1">Uncharacterized protein</fullName>
    </submittedName>
</protein>